<dbReference type="Pfam" id="PF09832">
    <property type="entry name" value="DUF2059"/>
    <property type="match status" value="1"/>
</dbReference>
<sequence length="134" mass="14846">MKKVLLLVAFVCFSITINAQEEVDAYTSDTQKLVRIVSESAFTPVLDQFSSMVAEDKKEALVADIKATFPELYAAIAVIYMEEFSHVEIKEILAFYETPIGIKLAAKTGSLSQKGMVAGQSWGMKLQGILQKYQ</sequence>
<protein>
    <recommendedName>
        <fullName evidence="2">DUF2059 domain-containing protein</fullName>
    </recommendedName>
</protein>
<dbReference type="RefSeq" id="WP_089377088.1">
    <property type="nucleotide sequence ID" value="NZ_FZNX01000001.1"/>
</dbReference>
<dbReference type="AlphaFoldDB" id="A0A238VNK9"/>
<dbReference type="OrthoDB" id="1143459at2"/>
<evidence type="ECO:0000313" key="3">
    <source>
        <dbReference type="EMBL" id="SNR35816.1"/>
    </source>
</evidence>
<dbReference type="InterPro" id="IPR018637">
    <property type="entry name" value="DUF2059"/>
</dbReference>
<name>A0A238VNK9_9FLAO</name>
<evidence type="ECO:0000256" key="1">
    <source>
        <dbReference type="SAM" id="SignalP"/>
    </source>
</evidence>
<keyword evidence="1" id="KW-0732">Signal</keyword>
<evidence type="ECO:0000313" key="4">
    <source>
        <dbReference type="Proteomes" id="UP000198412"/>
    </source>
</evidence>
<keyword evidence="4" id="KW-1185">Reference proteome</keyword>
<feature type="chain" id="PRO_5013031600" description="DUF2059 domain-containing protein" evidence="1">
    <location>
        <begin position="20"/>
        <end position="134"/>
    </location>
</feature>
<feature type="domain" description="DUF2059" evidence="2">
    <location>
        <begin position="74"/>
        <end position="127"/>
    </location>
</feature>
<evidence type="ECO:0000259" key="2">
    <source>
        <dbReference type="Pfam" id="PF09832"/>
    </source>
</evidence>
<gene>
    <name evidence="3" type="ORF">SAMN04488111_0773</name>
</gene>
<accession>A0A238VNK9</accession>
<feature type="signal peptide" evidence="1">
    <location>
        <begin position="1"/>
        <end position="19"/>
    </location>
</feature>
<dbReference type="Proteomes" id="UP000198412">
    <property type="component" value="Unassembled WGS sequence"/>
</dbReference>
<proteinExistence type="predicted"/>
<dbReference type="EMBL" id="FZNX01000001">
    <property type="protein sequence ID" value="SNR35816.1"/>
    <property type="molecule type" value="Genomic_DNA"/>
</dbReference>
<reference evidence="4" key="1">
    <citation type="submission" date="2017-06" db="EMBL/GenBank/DDBJ databases">
        <authorList>
            <person name="Varghese N."/>
            <person name="Submissions S."/>
        </authorList>
    </citation>
    <scope>NUCLEOTIDE SEQUENCE [LARGE SCALE GENOMIC DNA]</scope>
    <source>
        <strain evidence="4">DSM 27993</strain>
    </source>
</reference>
<organism evidence="3 4">
    <name type="scientific">Lutibacter flavus</name>
    <dbReference type="NCBI Taxonomy" id="691689"/>
    <lineage>
        <taxon>Bacteria</taxon>
        <taxon>Pseudomonadati</taxon>
        <taxon>Bacteroidota</taxon>
        <taxon>Flavobacteriia</taxon>
        <taxon>Flavobacteriales</taxon>
        <taxon>Flavobacteriaceae</taxon>
        <taxon>Lutibacter</taxon>
    </lineage>
</organism>